<proteinExistence type="predicted"/>
<keyword evidence="3" id="KW-1185">Reference proteome</keyword>
<feature type="coiled-coil region" evidence="1">
    <location>
        <begin position="185"/>
        <end position="240"/>
    </location>
</feature>
<accession>A0A8J3GJM8</accession>
<dbReference type="Gene3D" id="3.40.50.150">
    <property type="entry name" value="Vaccinia Virus protein VP39"/>
    <property type="match status" value="1"/>
</dbReference>
<sequence>MSEALAEPRRDIDAILASIRAELGTVEPPAAQADRRALSVVRVESLDEGDEVFPSERKQFALEDFEGMDELAFLRASYRAVLGRDIDESGLSHYLPVLREGHTGPADVLRSLRASPEGQARGVEIANLDGRSRYGRIKSLPIIGGILVRLKPYLSLPHGQRRLQRRIASSDRRQREVVTAVNTSLSSVRRSLQKLEQRVIEAEQAADQAHALTQQVIDSRDSAVSELTSARRQLVEQQRQLTTFIDSARSTLPEASPQAPPLQAAEDASLDSLYVAFENRFRGSTDLISERLRRYLDLTRETPPVAAGGTVLDIGCGRGEWLALLRDANVIARGIDLNGAMAAEARGRGLDAQEGDAIAHLRGLEEGSLAAVTGFHIVEHLAFRDLVALFDAAYAALAPQGFVLFETPNPENLVVGACTFHYDPTHNKPLPPDFLRFIAETRGFSDIRIIRRDEDCRLDQPESGFAPAELNDWFRQPADYAIYARKPRSDIAP</sequence>
<dbReference type="EMBL" id="BMZQ01000001">
    <property type="protein sequence ID" value="GHD12838.1"/>
    <property type="molecule type" value="Genomic_DNA"/>
</dbReference>
<dbReference type="CDD" id="cd02440">
    <property type="entry name" value="AdoMet_MTases"/>
    <property type="match status" value="1"/>
</dbReference>
<dbReference type="AlphaFoldDB" id="A0A8J3GJM8"/>
<evidence type="ECO:0000256" key="1">
    <source>
        <dbReference type="SAM" id="Coils"/>
    </source>
</evidence>
<dbReference type="InterPro" id="IPR029063">
    <property type="entry name" value="SAM-dependent_MTases_sf"/>
</dbReference>
<organism evidence="2 3">
    <name type="scientific">Tianweitania populi</name>
    <dbReference type="NCBI Taxonomy" id="1607949"/>
    <lineage>
        <taxon>Bacteria</taxon>
        <taxon>Pseudomonadati</taxon>
        <taxon>Pseudomonadota</taxon>
        <taxon>Alphaproteobacteria</taxon>
        <taxon>Hyphomicrobiales</taxon>
        <taxon>Phyllobacteriaceae</taxon>
        <taxon>Tianweitania</taxon>
    </lineage>
</organism>
<dbReference type="Proteomes" id="UP000630142">
    <property type="component" value="Unassembled WGS sequence"/>
</dbReference>
<dbReference type="RefSeq" id="WP_189503056.1">
    <property type="nucleotide sequence ID" value="NZ_BMZQ01000001.1"/>
</dbReference>
<name>A0A8J3GJM8_9HYPH</name>
<gene>
    <name evidence="2" type="ORF">GCM10016234_17690</name>
</gene>
<comment type="caution">
    <text evidence="2">The sequence shown here is derived from an EMBL/GenBank/DDBJ whole genome shotgun (WGS) entry which is preliminary data.</text>
</comment>
<reference evidence="2" key="1">
    <citation type="journal article" date="2014" name="Int. J. Syst. Evol. Microbiol.">
        <title>Complete genome sequence of Corynebacterium casei LMG S-19264T (=DSM 44701T), isolated from a smear-ripened cheese.</title>
        <authorList>
            <consortium name="US DOE Joint Genome Institute (JGI-PGF)"/>
            <person name="Walter F."/>
            <person name="Albersmeier A."/>
            <person name="Kalinowski J."/>
            <person name="Ruckert C."/>
        </authorList>
    </citation>
    <scope>NUCLEOTIDE SEQUENCE</scope>
    <source>
        <strain evidence="2">KCTC 42249</strain>
    </source>
</reference>
<evidence type="ECO:0008006" key="4">
    <source>
        <dbReference type="Google" id="ProtNLM"/>
    </source>
</evidence>
<dbReference type="SUPFAM" id="SSF53335">
    <property type="entry name" value="S-adenosyl-L-methionine-dependent methyltransferases"/>
    <property type="match status" value="1"/>
</dbReference>
<dbReference type="PANTHER" id="PTHR43861">
    <property type="entry name" value="TRANS-ACONITATE 2-METHYLTRANSFERASE-RELATED"/>
    <property type="match status" value="1"/>
</dbReference>
<dbReference type="Pfam" id="PF13489">
    <property type="entry name" value="Methyltransf_23"/>
    <property type="match status" value="1"/>
</dbReference>
<evidence type="ECO:0000313" key="3">
    <source>
        <dbReference type="Proteomes" id="UP000630142"/>
    </source>
</evidence>
<evidence type="ECO:0000313" key="2">
    <source>
        <dbReference type="EMBL" id="GHD12838.1"/>
    </source>
</evidence>
<protein>
    <recommendedName>
        <fullName evidence="4">Methyltransferase domain-containing protein</fullName>
    </recommendedName>
</protein>
<reference evidence="2" key="2">
    <citation type="submission" date="2020-09" db="EMBL/GenBank/DDBJ databases">
        <authorList>
            <person name="Sun Q."/>
            <person name="Kim S."/>
        </authorList>
    </citation>
    <scope>NUCLEOTIDE SEQUENCE</scope>
    <source>
        <strain evidence="2">KCTC 42249</strain>
    </source>
</reference>
<keyword evidence="1" id="KW-0175">Coiled coil</keyword>